<protein>
    <submittedName>
        <fullName evidence="2">Uncharacterized protein</fullName>
    </submittedName>
</protein>
<comment type="caution">
    <text evidence="2">The sequence shown here is derived from an EMBL/GenBank/DDBJ whole genome shotgun (WGS) entry which is preliminary data.</text>
</comment>
<gene>
    <name evidence="1" type="ORF">BYL167_LOCUS47632</name>
    <name evidence="2" type="ORF">GIL414_LOCUS48678</name>
    <name evidence="3" type="ORF">GIL414_LOCUS51921</name>
</gene>
<dbReference type="Proteomes" id="UP000681720">
    <property type="component" value="Unassembled WGS sequence"/>
</dbReference>
<dbReference type="EMBL" id="CAJOBH010137422">
    <property type="protein sequence ID" value="CAF4788750.1"/>
    <property type="molecule type" value="Genomic_DNA"/>
</dbReference>
<sequence>MQTAHQGAIADLSQTSLTTAEGMTDEIIQKLQDKASILTQLRKQRGKHVPEGLT</sequence>
<reference evidence="2" key="1">
    <citation type="submission" date="2021-02" db="EMBL/GenBank/DDBJ databases">
        <authorList>
            <person name="Nowell W R."/>
        </authorList>
    </citation>
    <scope>NUCLEOTIDE SEQUENCE</scope>
</reference>
<proteinExistence type="predicted"/>
<accession>A0A8S3BMX9</accession>
<dbReference type="Proteomes" id="UP000681967">
    <property type="component" value="Unassembled WGS sequence"/>
</dbReference>
<dbReference type="EMBL" id="CAJOBJ010158362">
    <property type="protein sequence ID" value="CAF4835781.1"/>
    <property type="molecule type" value="Genomic_DNA"/>
</dbReference>
<dbReference type="AlphaFoldDB" id="A0A8S3BMX9"/>
<name>A0A8S3BMX9_9BILA</name>
<dbReference type="EMBL" id="CAJOBJ010176603">
    <property type="protein sequence ID" value="CAF4902738.1"/>
    <property type="molecule type" value="Genomic_DNA"/>
</dbReference>
<evidence type="ECO:0000313" key="2">
    <source>
        <dbReference type="EMBL" id="CAF4835781.1"/>
    </source>
</evidence>
<feature type="non-terminal residue" evidence="2">
    <location>
        <position position="54"/>
    </location>
</feature>
<evidence type="ECO:0000313" key="1">
    <source>
        <dbReference type="EMBL" id="CAF4788750.1"/>
    </source>
</evidence>
<evidence type="ECO:0000313" key="4">
    <source>
        <dbReference type="Proteomes" id="UP000681720"/>
    </source>
</evidence>
<organism evidence="2 4">
    <name type="scientific">Rotaria magnacalcarata</name>
    <dbReference type="NCBI Taxonomy" id="392030"/>
    <lineage>
        <taxon>Eukaryota</taxon>
        <taxon>Metazoa</taxon>
        <taxon>Spiralia</taxon>
        <taxon>Gnathifera</taxon>
        <taxon>Rotifera</taxon>
        <taxon>Eurotatoria</taxon>
        <taxon>Bdelloidea</taxon>
        <taxon>Philodinida</taxon>
        <taxon>Philodinidae</taxon>
        <taxon>Rotaria</taxon>
    </lineage>
</organism>
<evidence type="ECO:0000313" key="3">
    <source>
        <dbReference type="EMBL" id="CAF4902738.1"/>
    </source>
</evidence>